<comment type="function">
    <text evidence="3">Plays an important role in DNA replication, recombination and repair. Binds to ssDNA and to an array of partner proteins to recruit them to their sites of action during DNA metabolism.</text>
</comment>
<comment type="subunit">
    <text evidence="3">Homotetramer.</text>
</comment>
<dbReference type="OrthoDB" id="9809878at2"/>
<dbReference type="PANTHER" id="PTHR10302:SF27">
    <property type="entry name" value="SINGLE-STRANDED DNA-BINDING PROTEIN"/>
    <property type="match status" value="1"/>
</dbReference>
<dbReference type="InterPro" id="IPR000424">
    <property type="entry name" value="Primosome_PriB/ssb"/>
</dbReference>
<dbReference type="CDD" id="cd04496">
    <property type="entry name" value="SSB_OBF"/>
    <property type="match status" value="1"/>
</dbReference>
<evidence type="ECO:0000256" key="2">
    <source>
        <dbReference type="ARBA" id="ARBA00023172"/>
    </source>
</evidence>
<evidence type="ECO:0000256" key="4">
    <source>
        <dbReference type="SAM" id="MobiDB-lite"/>
    </source>
</evidence>
<dbReference type="RefSeq" id="WP_102111195.1">
    <property type="nucleotide sequence ID" value="NZ_BMGN01000004.1"/>
</dbReference>
<keyword evidence="6" id="KW-1185">Reference proteome</keyword>
<dbReference type="GO" id="GO:0006260">
    <property type="term" value="P:DNA replication"/>
    <property type="evidence" value="ECO:0007669"/>
    <property type="project" value="UniProtKB-UniRule"/>
</dbReference>
<keyword evidence="3" id="KW-0227">DNA damage</keyword>
<dbReference type="InterPro" id="IPR011344">
    <property type="entry name" value="ssDNA-bd"/>
</dbReference>
<dbReference type="Pfam" id="PF00436">
    <property type="entry name" value="SSB"/>
    <property type="match status" value="1"/>
</dbReference>
<evidence type="ECO:0000313" key="6">
    <source>
        <dbReference type="Proteomes" id="UP000234752"/>
    </source>
</evidence>
<feature type="compositionally biased region" description="Gly residues" evidence="4">
    <location>
        <begin position="143"/>
        <end position="181"/>
    </location>
</feature>
<dbReference type="EMBL" id="CP025611">
    <property type="protein sequence ID" value="AUN29465.1"/>
    <property type="molecule type" value="Genomic_DNA"/>
</dbReference>
<feature type="region of interest" description="Disordered" evidence="4">
    <location>
        <begin position="143"/>
        <end position="196"/>
    </location>
</feature>
<keyword evidence="3" id="KW-0234">DNA repair</keyword>
<dbReference type="Proteomes" id="UP000234752">
    <property type="component" value="Chromosome eg_1"/>
</dbReference>
<dbReference type="GO" id="GO:0006281">
    <property type="term" value="P:DNA repair"/>
    <property type="evidence" value="ECO:0007669"/>
    <property type="project" value="UniProtKB-UniRule"/>
</dbReference>
<dbReference type="AlphaFoldDB" id="A0A2K9NBB3"/>
<dbReference type="GO" id="GO:0003697">
    <property type="term" value="F:single-stranded DNA binding"/>
    <property type="evidence" value="ECO:0007669"/>
    <property type="project" value="UniProtKB-UniRule"/>
</dbReference>
<keyword evidence="3" id="KW-0235">DNA replication</keyword>
<evidence type="ECO:0000256" key="3">
    <source>
        <dbReference type="HAMAP-Rule" id="MF_00984"/>
    </source>
</evidence>
<reference evidence="5 6" key="1">
    <citation type="submission" date="2017-12" db="EMBL/GenBank/DDBJ databases">
        <title>Genomes of bacteria within cyanobacterial aggregates.</title>
        <authorList>
            <person name="Cai H."/>
        </authorList>
    </citation>
    <scope>NUCLEOTIDE SEQUENCE [LARGE SCALE GENOMIC DNA]</scope>
    <source>
        <strain evidence="5 6">TH16</strain>
    </source>
</reference>
<dbReference type="NCBIfam" id="TIGR00621">
    <property type="entry name" value="ssb"/>
    <property type="match status" value="1"/>
</dbReference>
<dbReference type="GO" id="GO:0009295">
    <property type="term" value="C:nucleoid"/>
    <property type="evidence" value="ECO:0007669"/>
    <property type="project" value="TreeGrafter"/>
</dbReference>
<dbReference type="PROSITE" id="PS50935">
    <property type="entry name" value="SSB"/>
    <property type="match status" value="1"/>
</dbReference>
<gene>
    <name evidence="5" type="ORF">C0V82_03860</name>
</gene>
<dbReference type="KEGG" id="ncb:C0V82_03860"/>
<organism evidence="5 6">
    <name type="scientific">Niveispirillum cyanobacteriorum</name>
    <dbReference type="NCBI Taxonomy" id="1612173"/>
    <lineage>
        <taxon>Bacteria</taxon>
        <taxon>Pseudomonadati</taxon>
        <taxon>Pseudomonadota</taxon>
        <taxon>Alphaproteobacteria</taxon>
        <taxon>Rhodospirillales</taxon>
        <taxon>Azospirillaceae</taxon>
        <taxon>Niveispirillum</taxon>
    </lineage>
</organism>
<feature type="DNA-binding region" evidence="3">
    <location>
        <begin position="54"/>
        <end position="60"/>
    </location>
</feature>
<keyword evidence="1 3" id="KW-0238">DNA-binding</keyword>
<proteinExistence type="inferred from homology"/>
<dbReference type="GO" id="GO:0006310">
    <property type="term" value="P:DNA recombination"/>
    <property type="evidence" value="ECO:0007669"/>
    <property type="project" value="UniProtKB-UniRule"/>
</dbReference>
<evidence type="ECO:0000256" key="1">
    <source>
        <dbReference type="ARBA" id="ARBA00023125"/>
    </source>
</evidence>
<dbReference type="SUPFAM" id="SSF50249">
    <property type="entry name" value="Nucleic acid-binding proteins"/>
    <property type="match status" value="1"/>
</dbReference>
<dbReference type="InterPro" id="IPR012340">
    <property type="entry name" value="NA-bd_OB-fold"/>
</dbReference>
<accession>A0A2K9NBB3</accession>
<evidence type="ECO:0000313" key="5">
    <source>
        <dbReference type="EMBL" id="AUN29465.1"/>
    </source>
</evidence>
<feature type="short sequence motif" description="Important for interaction with partner proteins" evidence="3">
    <location>
        <begin position="191"/>
        <end position="196"/>
    </location>
</feature>
<keyword evidence="2 3" id="KW-0233">DNA recombination</keyword>
<protein>
    <recommendedName>
        <fullName evidence="3">Single-stranded DNA-binding protein</fullName>
        <shortName evidence="3">SSB</shortName>
    </recommendedName>
</protein>
<dbReference type="HAMAP" id="MF_00984">
    <property type="entry name" value="SSB"/>
    <property type="match status" value="1"/>
</dbReference>
<dbReference type="PANTHER" id="PTHR10302">
    <property type="entry name" value="SINGLE-STRANDED DNA-BINDING PROTEIN"/>
    <property type="match status" value="1"/>
</dbReference>
<dbReference type="Gene3D" id="2.40.50.140">
    <property type="entry name" value="Nucleic acid-binding proteins"/>
    <property type="match status" value="1"/>
</dbReference>
<name>A0A2K9NBB3_9PROT</name>
<sequence length="196" mass="20261">MAGSVNKVILIGNLGKEPEVRSLQNGGKVCTLRIATSETWKDRGTGERQERTQWHSVVIFNENLVGVAERFLKKGSKVYIEGQLETRKWQDQQGQERYTTEVVLRQFRGELTLLDGREGGGMGAGAGGASYDDRGGDYGGGGYGGGSSYGGGGGGSYGGGGGDYGGGNRGGGSRGGSGGGSSRPSPAADLDDEIPF</sequence>